<evidence type="ECO:0000256" key="4">
    <source>
        <dbReference type="ARBA" id="ARBA00022454"/>
    </source>
</evidence>
<dbReference type="GO" id="GO:0032259">
    <property type="term" value="P:methylation"/>
    <property type="evidence" value="ECO:0007669"/>
    <property type="project" value="UniProtKB-KW"/>
</dbReference>
<dbReference type="InterPro" id="IPR044426">
    <property type="entry name" value="Suv4-20_SET"/>
</dbReference>
<dbReference type="EMBL" id="JAVRBK010000005">
    <property type="protein sequence ID" value="KAK5644214.1"/>
    <property type="molecule type" value="Genomic_DNA"/>
</dbReference>
<keyword evidence="4" id="KW-0158">Chromosome</keyword>
<evidence type="ECO:0000256" key="5">
    <source>
        <dbReference type="ARBA" id="ARBA00022491"/>
    </source>
</evidence>
<evidence type="ECO:0000256" key="6">
    <source>
        <dbReference type="ARBA" id="ARBA00022603"/>
    </source>
</evidence>
<keyword evidence="12" id="KW-0539">Nucleus</keyword>
<dbReference type="SUPFAM" id="SSF82199">
    <property type="entry name" value="SET domain"/>
    <property type="match status" value="1"/>
</dbReference>
<keyword evidence="7" id="KW-0808">Transferase</keyword>
<gene>
    <name evidence="18" type="ORF">RI129_008059</name>
</gene>
<organism evidence="18 19">
    <name type="scientific">Pyrocoelia pectoralis</name>
    <dbReference type="NCBI Taxonomy" id="417401"/>
    <lineage>
        <taxon>Eukaryota</taxon>
        <taxon>Metazoa</taxon>
        <taxon>Ecdysozoa</taxon>
        <taxon>Arthropoda</taxon>
        <taxon>Hexapoda</taxon>
        <taxon>Insecta</taxon>
        <taxon>Pterygota</taxon>
        <taxon>Neoptera</taxon>
        <taxon>Endopterygota</taxon>
        <taxon>Coleoptera</taxon>
        <taxon>Polyphaga</taxon>
        <taxon>Elateriformia</taxon>
        <taxon>Elateroidea</taxon>
        <taxon>Lampyridae</taxon>
        <taxon>Lampyrinae</taxon>
        <taxon>Pyrocoelia</taxon>
    </lineage>
</organism>
<dbReference type="InterPro" id="IPR025790">
    <property type="entry name" value="Suv4-20_animal"/>
</dbReference>
<evidence type="ECO:0000256" key="15">
    <source>
        <dbReference type="ARBA" id="ARBA00071597"/>
    </source>
</evidence>
<evidence type="ECO:0000256" key="1">
    <source>
        <dbReference type="ARBA" id="ARBA00004123"/>
    </source>
</evidence>
<dbReference type="PROSITE" id="PS50280">
    <property type="entry name" value="SET"/>
    <property type="match status" value="1"/>
</dbReference>
<evidence type="ECO:0000259" key="17">
    <source>
        <dbReference type="PROSITE" id="PS50280"/>
    </source>
</evidence>
<dbReference type="GO" id="GO:0005694">
    <property type="term" value="C:chromosome"/>
    <property type="evidence" value="ECO:0007669"/>
    <property type="project" value="UniProtKB-SubCell"/>
</dbReference>
<evidence type="ECO:0000313" key="19">
    <source>
        <dbReference type="Proteomes" id="UP001329430"/>
    </source>
</evidence>
<feature type="compositionally biased region" description="Basic residues" evidence="16">
    <location>
        <begin position="642"/>
        <end position="663"/>
    </location>
</feature>
<dbReference type="InterPro" id="IPR041938">
    <property type="entry name" value="Hist-Lys_N-MTase_N"/>
</dbReference>
<dbReference type="PROSITE" id="PS51570">
    <property type="entry name" value="SAM_MT43_SUVAR420_2"/>
    <property type="match status" value="1"/>
</dbReference>
<dbReference type="CDD" id="cd19186">
    <property type="entry name" value="SET_Suv4-20"/>
    <property type="match status" value="1"/>
</dbReference>
<evidence type="ECO:0000256" key="14">
    <source>
        <dbReference type="ARBA" id="ARBA00052814"/>
    </source>
</evidence>
<dbReference type="Gene3D" id="2.170.270.10">
    <property type="entry name" value="SET domain"/>
    <property type="match status" value="1"/>
</dbReference>
<dbReference type="AlphaFoldDB" id="A0AAN7VDH7"/>
<evidence type="ECO:0000256" key="11">
    <source>
        <dbReference type="ARBA" id="ARBA00023163"/>
    </source>
</evidence>
<dbReference type="Gene3D" id="1.10.10.1700">
    <property type="entry name" value="Histone-lysine N-methyltransferase"/>
    <property type="match status" value="1"/>
</dbReference>
<reference evidence="18 19" key="1">
    <citation type="journal article" date="2024" name="Insects">
        <title>An Improved Chromosome-Level Genome Assembly of the Firefly Pyrocoelia pectoralis.</title>
        <authorList>
            <person name="Fu X."/>
            <person name="Meyer-Rochow V.B."/>
            <person name="Ballantyne L."/>
            <person name="Zhu X."/>
        </authorList>
    </citation>
    <scope>NUCLEOTIDE SEQUENCE [LARGE SCALE GENOMIC DNA]</scope>
    <source>
        <strain evidence="18">XCY_ONT2</strain>
    </source>
</reference>
<dbReference type="Proteomes" id="UP001329430">
    <property type="component" value="Chromosome 5"/>
</dbReference>
<feature type="compositionally biased region" description="Polar residues" evidence="16">
    <location>
        <begin position="343"/>
        <end position="356"/>
    </location>
</feature>
<dbReference type="Pfam" id="PF00856">
    <property type="entry name" value="SET"/>
    <property type="match status" value="1"/>
</dbReference>
<keyword evidence="5" id="KW-0678">Repressor</keyword>
<accession>A0AAN7VDH7</accession>
<comment type="caution">
    <text evidence="18">The sequence shown here is derived from an EMBL/GenBank/DDBJ whole genome shotgun (WGS) entry which is preliminary data.</text>
</comment>
<evidence type="ECO:0000256" key="3">
    <source>
        <dbReference type="ARBA" id="ARBA00012188"/>
    </source>
</evidence>
<evidence type="ECO:0000256" key="9">
    <source>
        <dbReference type="ARBA" id="ARBA00022853"/>
    </source>
</evidence>
<evidence type="ECO:0000313" key="18">
    <source>
        <dbReference type="EMBL" id="KAK5644214.1"/>
    </source>
</evidence>
<dbReference type="FunFam" id="2.170.270.10:FF:000006">
    <property type="entry name" value="Histone-lysine N-methyltransferase"/>
    <property type="match status" value="1"/>
</dbReference>
<dbReference type="InterPro" id="IPR046341">
    <property type="entry name" value="SET_dom_sf"/>
</dbReference>
<keyword evidence="6" id="KW-0489">Methyltransferase</keyword>
<feature type="region of interest" description="Disordered" evidence="16">
    <location>
        <begin position="340"/>
        <end position="385"/>
    </location>
</feature>
<comment type="subcellular location">
    <subcellularLocation>
        <location evidence="2">Chromosome</location>
    </subcellularLocation>
    <subcellularLocation>
        <location evidence="1">Nucleus</location>
    </subcellularLocation>
</comment>
<dbReference type="FunFam" id="1.10.10.1700:FF:000001">
    <property type="entry name" value="Histone-lysine N-methyltransferase"/>
    <property type="match status" value="1"/>
</dbReference>
<keyword evidence="19" id="KW-1185">Reference proteome</keyword>
<name>A0AAN7VDH7_9COLE</name>
<comment type="catalytic activity">
    <reaction evidence="13">
        <text>N(6)-methyl-L-lysyl(20)-[histone H4] + S-adenosyl-L-methionine = N(6),N(6)-dimethyl-L-lysyl(20)-[histone H4] + S-adenosyl-L-homocysteine + H(+)</text>
        <dbReference type="Rhea" id="RHEA:60348"/>
        <dbReference type="Rhea" id="RHEA-COMP:15555"/>
        <dbReference type="Rhea" id="RHEA-COMP:15556"/>
        <dbReference type="ChEBI" id="CHEBI:15378"/>
        <dbReference type="ChEBI" id="CHEBI:57856"/>
        <dbReference type="ChEBI" id="CHEBI:59789"/>
        <dbReference type="ChEBI" id="CHEBI:61929"/>
        <dbReference type="ChEBI" id="CHEBI:61976"/>
        <dbReference type="EC" id="2.1.1.362"/>
    </reaction>
</comment>
<feature type="compositionally biased region" description="Polar residues" evidence="16">
    <location>
        <begin position="364"/>
        <end position="374"/>
    </location>
</feature>
<evidence type="ECO:0000256" key="16">
    <source>
        <dbReference type="SAM" id="MobiDB-lite"/>
    </source>
</evidence>
<feature type="region of interest" description="Disordered" evidence="16">
    <location>
        <begin position="635"/>
        <end position="668"/>
    </location>
</feature>
<dbReference type="GO" id="GO:0140941">
    <property type="term" value="F:histone H4K20me methyltransferase activity"/>
    <property type="evidence" value="ECO:0007669"/>
    <property type="project" value="UniProtKB-EC"/>
</dbReference>
<dbReference type="SMART" id="SM00317">
    <property type="entry name" value="SET"/>
    <property type="match status" value="1"/>
</dbReference>
<evidence type="ECO:0000256" key="10">
    <source>
        <dbReference type="ARBA" id="ARBA00023015"/>
    </source>
</evidence>
<dbReference type="PANTHER" id="PTHR12977:SF4">
    <property type="entry name" value="HISTONE-LYSINE N-METHYLTRANSFERASE KMT5B"/>
    <property type="match status" value="1"/>
</dbReference>
<keyword evidence="10" id="KW-0805">Transcription regulation</keyword>
<sequence>MVVDVYQKIITNKMQPTGMSPRELSEFDDLATSLVLDPHLGFSTHKMNIRYRPLKTNVNELRGIIEEFIHLQNYDKTYKQILAGDWMPRPKSKQQQKRLQEHIYRYLRVFNKESGFVIEACYRYSLEGQKGAKISATRKWYKNEKIEILVGCIAELTEEEEAMLLHPGKNDFSVMYSCRKNCAQLWLGPAAYINHDCRANCKFVATGRDTACVKVLRDIEAGEEITCFYGEDFFGDKNCYCECETCERRGMGAFAKTTEQKEENGYRLRETDNRINRTKKQLVKGRGEQCNGHIRKDSGTEIVTPLSMKELRQKGLTKYDAELLIAQGCKFSDISEFNHKNRSNSNLTHDNISSHNFRSKRSDTNSVINGTTLKSSRASRLQQRQARRNLEVIQNTSRSNLLDDLHSNASTSTGYSDQDIYESTQSKEFVESLDVKKESIETVLGITLRNHKCLQERISELSGTVNVFSDITEKQEKSQKTVRNATRLPTRVSARLSQRSTSATLSEDLESKSEILKDVYEFKDDDNDIFRLHGNSDNHTITTTATQEDTRGKTDNSDTANLDDNSKLEMVCASPCQSPERMPQPAPVEKTPDKCGGLKLTLRMKRSPVLDEVIESGNSLSEDSYEPEYEVLRVEGVDHQSSHSRRKKRHKSKDHRRDRKMKHLNYPITHPPMKRLKLIFGNESHTINIPSTTAN</sequence>
<dbReference type="InterPro" id="IPR001214">
    <property type="entry name" value="SET_dom"/>
</dbReference>
<keyword evidence="9" id="KW-0156">Chromatin regulator</keyword>
<dbReference type="PANTHER" id="PTHR12977">
    <property type="entry name" value="SUPPRESSOR OF VARIEGATION 4-20-RELATED"/>
    <property type="match status" value="1"/>
</dbReference>
<proteinExistence type="predicted"/>
<keyword evidence="8" id="KW-0949">S-adenosyl-L-methionine</keyword>
<comment type="catalytic activity">
    <reaction evidence="14">
        <text>N(6),N(6)-dimethyl-L-lysyl(20)-[histone H4] + S-adenosyl-L-methionine = N(6),N(6),N(6)-trimethyl-L-lysyl(20)-[histone H4] + S-adenosyl-L-homocysteine + H(+)</text>
        <dbReference type="Rhea" id="RHEA:61992"/>
        <dbReference type="Rhea" id="RHEA-COMP:15556"/>
        <dbReference type="Rhea" id="RHEA-COMP:15998"/>
        <dbReference type="ChEBI" id="CHEBI:15378"/>
        <dbReference type="ChEBI" id="CHEBI:57856"/>
        <dbReference type="ChEBI" id="CHEBI:59789"/>
        <dbReference type="ChEBI" id="CHEBI:61961"/>
        <dbReference type="ChEBI" id="CHEBI:61976"/>
    </reaction>
</comment>
<evidence type="ECO:0000256" key="13">
    <source>
        <dbReference type="ARBA" id="ARBA00051837"/>
    </source>
</evidence>
<keyword evidence="11" id="KW-0804">Transcription</keyword>
<feature type="compositionally biased region" description="Low complexity" evidence="16">
    <location>
        <begin position="375"/>
        <end position="384"/>
    </location>
</feature>
<evidence type="ECO:0000256" key="7">
    <source>
        <dbReference type="ARBA" id="ARBA00022679"/>
    </source>
</evidence>
<evidence type="ECO:0000256" key="8">
    <source>
        <dbReference type="ARBA" id="ARBA00022691"/>
    </source>
</evidence>
<evidence type="ECO:0000256" key="2">
    <source>
        <dbReference type="ARBA" id="ARBA00004286"/>
    </source>
</evidence>
<dbReference type="InterPro" id="IPR039977">
    <property type="entry name" value="Suv4-20/Set9"/>
</dbReference>
<evidence type="ECO:0000256" key="12">
    <source>
        <dbReference type="ARBA" id="ARBA00023242"/>
    </source>
</evidence>
<protein>
    <recommendedName>
        <fullName evidence="15">Histone-lysine N-methyltransferase Suv4-20</fullName>
        <ecNumber evidence="3">2.1.1.362</ecNumber>
    </recommendedName>
</protein>
<feature type="domain" description="SET" evidence="17">
    <location>
        <begin position="119"/>
        <end position="230"/>
    </location>
</feature>
<feature type="region of interest" description="Disordered" evidence="16">
    <location>
        <begin position="542"/>
        <end position="563"/>
    </location>
</feature>
<dbReference type="GO" id="GO:0005634">
    <property type="term" value="C:nucleus"/>
    <property type="evidence" value="ECO:0007669"/>
    <property type="project" value="UniProtKB-SubCell"/>
</dbReference>
<dbReference type="EC" id="2.1.1.362" evidence="3"/>